<dbReference type="InterPro" id="IPR015424">
    <property type="entry name" value="PyrdxlP-dep_Trfase"/>
</dbReference>
<dbReference type="GO" id="GO:0009034">
    <property type="term" value="F:tryptophanase activity"/>
    <property type="evidence" value="ECO:0007669"/>
    <property type="project" value="UniProtKB-EC"/>
</dbReference>
<dbReference type="InterPro" id="IPR015421">
    <property type="entry name" value="PyrdxlP-dep_Trfase_major"/>
</dbReference>
<name>A0A9D1E2E6_9BACT</name>
<dbReference type="NCBIfam" id="NF009709">
    <property type="entry name" value="PRK13238.1"/>
    <property type="match status" value="1"/>
</dbReference>
<evidence type="ECO:0000256" key="1">
    <source>
        <dbReference type="ARBA" id="ARBA00001933"/>
    </source>
</evidence>
<dbReference type="Proteomes" id="UP000886744">
    <property type="component" value="Unassembled WGS sequence"/>
</dbReference>
<evidence type="ECO:0000313" key="6">
    <source>
        <dbReference type="Proteomes" id="UP000886744"/>
    </source>
</evidence>
<reference evidence="5" key="1">
    <citation type="submission" date="2020-10" db="EMBL/GenBank/DDBJ databases">
        <authorList>
            <person name="Gilroy R."/>
        </authorList>
    </citation>
    <scope>NUCLEOTIDE SEQUENCE</scope>
    <source>
        <strain evidence="5">ChiHjej13B12-12457</strain>
    </source>
</reference>
<dbReference type="PANTHER" id="PTHR32325:SF4">
    <property type="entry name" value="TRYPTOPHANASE"/>
    <property type="match status" value="1"/>
</dbReference>
<comment type="similarity">
    <text evidence="2">Belongs to the beta-eliminating lyase family.</text>
</comment>
<dbReference type="EMBL" id="DVHI01000108">
    <property type="protein sequence ID" value="HIR63585.1"/>
    <property type="molecule type" value="Genomic_DNA"/>
</dbReference>
<evidence type="ECO:0000259" key="4">
    <source>
        <dbReference type="Pfam" id="PF01212"/>
    </source>
</evidence>
<dbReference type="Gene3D" id="3.40.640.10">
    <property type="entry name" value="Type I PLP-dependent aspartate aminotransferase-like (Major domain)"/>
    <property type="match status" value="1"/>
</dbReference>
<reference evidence="5" key="2">
    <citation type="journal article" date="2021" name="PeerJ">
        <title>Extensive microbial diversity within the chicken gut microbiome revealed by metagenomics and culture.</title>
        <authorList>
            <person name="Gilroy R."/>
            <person name="Ravi A."/>
            <person name="Getino M."/>
            <person name="Pursley I."/>
            <person name="Horton D.L."/>
            <person name="Alikhan N.F."/>
            <person name="Baker D."/>
            <person name="Gharbi K."/>
            <person name="Hall N."/>
            <person name="Watson M."/>
            <person name="Adriaenssens E.M."/>
            <person name="Foster-Nyarko E."/>
            <person name="Jarju S."/>
            <person name="Secka A."/>
            <person name="Antonio M."/>
            <person name="Oren A."/>
            <person name="Chaudhuri R.R."/>
            <person name="La Ragione R."/>
            <person name="Hildebrand F."/>
            <person name="Pallen M.J."/>
        </authorList>
    </citation>
    <scope>NUCLEOTIDE SEQUENCE</scope>
    <source>
        <strain evidence="5">ChiHjej13B12-12457</strain>
    </source>
</reference>
<dbReference type="Pfam" id="PF01212">
    <property type="entry name" value="Beta_elim_lyase"/>
    <property type="match status" value="1"/>
</dbReference>
<dbReference type="InterPro" id="IPR001597">
    <property type="entry name" value="ArAA_b-elim_lyase/Thr_aldolase"/>
</dbReference>
<dbReference type="PANTHER" id="PTHR32325">
    <property type="entry name" value="BETA-ELIMINATING LYASE-LIKE PROTEIN-RELATED"/>
    <property type="match status" value="1"/>
</dbReference>
<keyword evidence="3" id="KW-0663">Pyridoxal phosphate</keyword>
<proteinExistence type="inferred from homology"/>
<accession>A0A9D1E2E6</accession>
<dbReference type="SUPFAM" id="SSF53383">
    <property type="entry name" value="PLP-dependent transferases"/>
    <property type="match status" value="1"/>
</dbReference>
<protein>
    <submittedName>
        <fullName evidence="5">Tryptophanase</fullName>
        <ecNumber evidence="5">4.1.99.1</ecNumber>
    </submittedName>
</protein>
<feature type="domain" description="Aromatic amino acid beta-eliminating lyase/threonine aldolase" evidence="4">
    <location>
        <begin position="55"/>
        <end position="418"/>
    </location>
</feature>
<dbReference type="InterPro" id="IPR015422">
    <property type="entry name" value="PyrdxlP-dep_Trfase_small"/>
</dbReference>
<keyword evidence="5" id="KW-0456">Lyase</keyword>
<evidence type="ECO:0000313" key="5">
    <source>
        <dbReference type="EMBL" id="HIR63585.1"/>
    </source>
</evidence>
<dbReference type="EC" id="4.1.99.1" evidence="5"/>
<comment type="cofactor">
    <cofactor evidence="1">
        <name>pyridoxal 5'-phosphate</name>
        <dbReference type="ChEBI" id="CHEBI:597326"/>
    </cofactor>
</comment>
<organism evidence="5 6">
    <name type="scientific">Candidatus Coprenecus avistercoris</name>
    <dbReference type="NCBI Taxonomy" id="2840730"/>
    <lineage>
        <taxon>Bacteria</taxon>
        <taxon>Pseudomonadati</taxon>
        <taxon>Bacteroidota</taxon>
        <taxon>Bacteroidia</taxon>
        <taxon>Bacteroidales</taxon>
        <taxon>Rikenellaceae</taxon>
        <taxon>Rikenellaceae incertae sedis</taxon>
        <taxon>Candidatus Coprenecus</taxon>
    </lineage>
</organism>
<gene>
    <name evidence="5" type="ORF">IAC94_08740</name>
</gene>
<comment type="caution">
    <text evidence="5">The sequence shown here is derived from an EMBL/GenBank/DDBJ whole genome shotgun (WGS) entry which is preliminary data.</text>
</comment>
<dbReference type="AlphaFoldDB" id="A0A9D1E2E6"/>
<sequence>MPKVKFYTGIDIPLEFHRARIVQKVRLLPIDERLEALKKGGFNTYRMDSADVYLDMLTDSGTNAMSDLQLAAMMRADDAYAGSESFKRLEKAVFDVLGKRYVVPAHQGRAAENVIMRAFLKPGDIIPMNYHFGSTVNHIKLNGGRPVDLVDPEVAFSSASDNQFKGNIDIARLEDCIAQYGAEHIPFIRMEASTNLIGGQPFSMANLMEVRKVADRHGIKVLLDACLLGENAWLIIQREPEYAHATLAEVLLKMCSLADIVYFSARKLSCTRGAVIATDNYQDKLKMDQVVAVFEGYVTYGGMSMKEIEAMAQGLYEATDEEYICQNPEFIRYFVNEAVRMGIPMVTPPGVLGAQIDAKKFCGHLPVKDLPASSLAAAIYLCSGVRTMDGGTYADVSEDDPDFIADMELVRMAFPRKVLTLSQTMYALDRLKWLYDNRRLIGAIRCHDIPGMQRCFRTPMEPVGDWPERLVARFKEDFGDSL</sequence>
<evidence type="ECO:0000256" key="2">
    <source>
        <dbReference type="ARBA" id="ARBA00009721"/>
    </source>
</evidence>
<dbReference type="Gene3D" id="3.90.1150.10">
    <property type="entry name" value="Aspartate Aminotransferase, domain 1"/>
    <property type="match status" value="1"/>
</dbReference>
<evidence type="ECO:0000256" key="3">
    <source>
        <dbReference type="ARBA" id="ARBA00022898"/>
    </source>
</evidence>